<comment type="similarity">
    <text evidence="2">Belongs to the peptidase S1 family.</text>
</comment>
<evidence type="ECO:0000256" key="1">
    <source>
        <dbReference type="ARBA" id="ARBA00004613"/>
    </source>
</evidence>
<evidence type="ECO:0000256" key="5">
    <source>
        <dbReference type="ARBA" id="ARBA00022729"/>
    </source>
</evidence>
<dbReference type="Ensembl" id="ENSSFAT00005033123.1">
    <property type="protein sequence ID" value="ENSSFAP00005031980.1"/>
    <property type="gene ID" value="ENSSFAG00005016216.1"/>
</dbReference>
<feature type="region of interest" description="Disordered" evidence="8">
    <location>
        <begin position="193"/>
        <end position="262"/>
    </location>
</feature>
<evidence type="ECO:0000256" key="4">
    <source>
        <dbReference type="ARBA" id="ARBA00022542"/>
    </source>
</evidence>
<dbReference type="InterPro" id="IPR009003">
    <property type="entry name" value="Peptidase_S1_PA"/>
</dbReference>
<dbReference type="InterPro" id="IPR050966">
    <property type="entry name" value="Glutamyl_endopeptidase"/>
</dbReference>
<evidence type="ECO:0000313" key="12">
    <source>
        <dbReference type="Proteomes" id="UP000472267"/>
    </source>
</evidence>
<sequence>MGPIPLCLLLPVTVLAVVAAVAADPYVVNDEYTWPQWKVPLVRKRRTVSLSSPSFSAQSQSELSGTCGIECQRRLPSPSLDDLEQLLSYETVYENGTRTLTSVSVQGLNEVTAWSRNASSSTRHKREVYGTDTRFTIADKQFSTKYPFSTSVKISTGCSGVLVSPKHVLTAAHCIHDGKDYLDGVQKLRVGILKEKSRRGKGGKGRGGRGRGRRRKGDKGKEEAEEKEENGGKGDRKGKGKSRKSRSRRSTESEKPSFRWTRVKQTQVPKGWFKGVSDGLAADYDYAVLELKKAPKVKHMDLGVIPSVKKLPAGRIHFSGFDDDRPGNLVYRFCSVSEESKDLMYQYCDAKPGSSGSGVYIRLKEPGKKKWKRKIIGVFTGHQWVDVNGDGMQQDYNVAVRITPLKYAQICYWVHGDSSECQVA</sequence>
<dbReference type="RefSeq" id="XP_029958010.1">
    <property type="nucleotide sequence ID" value="XM_030102150.1"/>
</dbReference>
<evidence type="ECO:0000256" key="3">
    <source>
        <dbReference type="ARBA" id="ARBA00022525"/>
    </source>
</evidence>
<proteinExistence type="inferred from homology"/>
<evidence type="ECO:0000256" key="2">
    <source>
        <dbReference type="ARBA" id="ARBA00007664"/>
    </source>
</evidence>
<keyword evidence="6" id="KW-0325">Glycoprotein</keyword>
<dbReference type="PANTHER" id="PTHR15462">
    <property type="entry name" value="SERINE PROTEASE"/>
    <property type="match status" value="1"/>
</dbReference>
<dbReference type="OrthoDB" id="10037376at2759"/>
<evidence type="ECO:0000259" key="10">
    <source>
        <dbReference type="Pfam" id="PF00089"/>
    </source>
</evidence>
<dbReference type="Proteomes" id="UP000472267">
    <property type="component" value="Chromosome 11"/>
</dbReference>
<dbReference type="PROSITE" id="PS00134">
    <property type="entry name" value="TRYPSIN_HIS"/>
    <property type="match status" value="1"/>
</dbReference>
<feature type="compositionally biased region" description="Basic and acidic residues" evidence="8">
    <location>
        <begin position="219"/>
        <end position="237"/>
    </location>
</feature>
<evidence type="ECO:0000313" key="11">
    <source>
        <dbReference type="Ensembl" id="ENSSFAP00005031980.1"/>
    </source>
</evidence>
<dbReference type="CTD" id="167681"/>
<comment type="subcellular location">
    <subcellularLocation>
        <location evidence="1">Secreted</location>
    </subcellularLocation>
</comment>
<evidence type="ECO:0000256" key="7">
    <source>
        <dbReference type="ARBA" id="ARBA00040309"/>
    </source>
</evidence>
<dbReference type="OMA" id="MEQDFMW"/>
<keyword evidence="4" id="KW-0721">Serine protease homolog</keyword>
<dbReference type="SUPFAM" id="SSF50494">
    <property type="entry name" value="Trypsin-like serine proteases"/>
    <property type="match status" value="1"/>
</dbReference>
<dbReference type="InterPro" id="IPR043504">
    <property type="entry name" value="Peptidase_S1_PA_chymotrypsin"/>
</dbReference>
<feature type="compositionally biased region" description="Basic residues" evidence="8">
    <location>
        <begin position="196"/>
        <end position="218"/>
    </location>
</feature>
<reference evidence="11" key="3">
    <citation type="submission" date="2025-09" db="UniProtKB">
        <authorList>
            <consortium name="Ensembl"/>
        </authorList>
    </citation>
    <scope>IDENTIFICATION</scope>
</reference>
<dbReference type="InterPro" id="IPR001254">
    <property type="entry name" value="Trypsin_dom"/>
</dbReference>
<dbReference type="PANTHER" id="PTHR15462:SF17">
    <property type="entry name" value="INACTIVE SERINE PROTEASE 35"/>
    <property type="match status" value="1"/>
</dbReference>
<keyword evidence="5 9" id="KW-0732">Signal</keyword>
<feature type="domain" description="Peptidase S1" evidence="10">
    <location>
        <begin position="144"/>
        <end position="182"/>
    </location>
</feature>
<dbReference type="GO" id="GO:0006508">
    <property type="term" value="P:proteolysis"/>
    <property type="evidence" value="ECO:0007669"/>
    <property type="project" value="InterPro"/>
</dbReference>
<dbReference type="Pfam" id="PF00089">
    <property type="entry name" value="Trypsin"/>
    <property type="match status" value="1"/>
</dbReference>
<dbReference type="GO" id="GO:0004252">
    <property type="term" value="F:serine-type endopeptidase activity"/>
    <property type="evidence" value="ECO:0007669"/>
    <property type="project" value="InterPro"/>
</dbReference>
<evidence type="ECO:0000256" key="6">
    <source>
        <dbReference type="ARBA" id="ARBA00023180"/>
    </source>
</evidence>
<dbReference type="InParanoid" id="A0A672HSS7"/>
<accession>A0A672HSS7</accession>
<evidence type="ECO:0000256" key="8">
    <source>
        <dbReference type="SAM" id="MobiDB-lite"/>
    </source>
</evidence>
<organism evidence="11 12">
    <name type="scientific">Salarias fasciatus</name>
    <name type="common">Jewelled blenny</name>
    <name type="synonym">Blennius fasciatus</name>
    <dbReference type="NCBI Taxonomy" id="181472"/>
    <lineage>
        <taxon>Eukaryota</taxon>
        <taxon>Metazoa</taxon>
        <taxon>Chordata</taxon>
        <taxon>Craniata</taxon>
        <taxon>Vertebrata</taxon>
        <taxon>Euteleostomi</taxon>
        <taxon>Actinopterygii</taxon>
        <taxon>Neopterygii</taxon>
        <taxon>Teleostei</taxon>
        <taxon>Neoteleostei</taxon>
        <taxon>Acanthomorphata</taxon>
        <taxon>Ovalentaria</taxon>
        <taxon>Blenniimorphae</taxon>
        <taxon>Blenniiformes</taxon>
        <taxon>Blennioidei</taxon>
        <taxon>Blenniidae</taxon>
        <taxon>Salariinae</taxon>
        <taxon>Salarias</taxon>
    </lineage>
</organism>
<reference evidence="11" key="1">
    <citation type="submission" date="2019-06" db="EMBL/GenBank/DDBJ databases">
        <authorList>
            <consortium name="Wellcome Sanger Institute Data Sharing"/>
        </authorList>
    </citation>
    <scope>NUCLEOTIDE SEQUENCE [LARGE SCALE GENOMIC DNA]</scope>
</reference>
<evidence type="ECO:0000256" key="9">
    <source>
        <dbReference type="SAM" id="SignalP"/>
    </source>
</evidence>
<feature type="compositionally biased region" description="Basic residues" evidence="8">
    <location>
        <begin position="238"/>
        <end position="248"/>
    </location>
</feature>
<protein>
    <recommendedName>
        <fullName evidence="7">Inactive serine protease 35</fullName>
    </recommendedName>
</protein>
<dbReference type="GO" id="GO:0005576">
    <property type="term" value="C:extracellular region"/>
    <property type="evidence" value="ECO:0007669"/>
    <property type="project" value="UniProtKB-SubCell"/>
</dbReference>
<reference evidence="11" key="2">
    <citation type="submission" date="2025-08" db="UniProtKB">
        <authorList>
            <consortium name="Ensembl"/>
        </authorList>
    </citation>
    <scope>IDENTIFICATION</scope>
</reference>
<dbReference type="AlphaFoldDB" id="A0A672HSS7"/>
<gene>
    <name evidence="11" type="primary">prss35</name>
</gene>
<feature type="chain" id="PRO_5025577628" description="Inactive serine protease 35" evidence="9">
    <location>
        <begin position="24"/>
        <end position="424"/>
    </location>
</feature>
<name>A0A672HSS7_SALFA</name>
<feature type="signal peptide" evidence="9">
    <location>
        <begin position="1"/>
        <end position="23"/>
    </location>
</feature>
<dbReference type="InterPro" id="IPR018114">
    <property type="entry name" value="TRYPSIN_HIS"/>
</dbReference>
<dbReference type="FunCoup" id="A0A672HSS7">
    <property type="interactions" value="436"/>
</dbReference>
<dbReference type="GeneID" id="115396324"/>
<keyword evidence="3" id="KW-0964">Secreted</keyword>
<keyword evidence="12" id="KW-1185">Reference proteome</keyword>
<dbReference type="Gene3D" id="2.40.10.10">
    <property type="entry name" value="Trypsin-like serine proteases"/>
    <property type="match status" value="2"/>
</dbReference>